<name>A0ABV0H2S6_9NEIS</name>
<dbReference type="EMBL" id="JBDQQU010000004">
    <property type="protein sequence ID" value="MEO3954021.1"/>
    <property type="molecule type" value="Genomic_DNA"/>
</dbReference>
<gene>
    <name evidence="1" type="ORF">ABH309_06095</name>
</gene>
<proteinExistence type="predicted"/>
<organism evidence="1 2">
    <name type="scientific">Chromobacterium piscinae</name>
    <dbReference type="NCBI Taxonomy" id="686831"/>
    <lineage>
        <taxon>Bacteria</taxon>
        <taxon>Pseudomonadati</taxon>
        <taxon>Pseudomonadota</taxon>
        <taxon>Betaproteobacteria</taxon>
        <taxon>Neisseriales</taxon>
        <taxon>Chromobacteriaceae</taxon>
        <taxon>Chromobacterium</taxon>
    </lineage>
</organism>
<evidence type="ECO:0000313" key="2">
    <source>
        <dbReference type="Proteomes" id="UP001438292"/>
    </source>
</evidence>
<evidence type="ECO:0000313" key="1">
    <source>
        <dbReference type="EMBL" id="MEO3954021.1"/>
    </source>
</evidence>
<dbReference type="Proteomes" id="UP001438292">
    <property type="component" value="Unassembled WGS sequence"/>
</dbReference>
<protein>
    <submittedName>
        <fullName evidence="1">Uncharacterized protein</fullName>
    </submittedName>
</protein>
<accession>A0ABV0H2S6</accession>
<keyword evidence="2" id="KW-1185">Reference proteome</keyword>
<sequence>MDNYRNLLALGVNKLLEDNHISLQDPGTDTPSPDRTRHIQTMLAGHPSIIIWDDIGCGELRISVWWKYDHQSHPQANLEGNQRESFLGTQPLARKIHYPKFVGVTVSGWIERRAGKYLQGKKREGLFDIYTRSSEKIALTELERVVPKGYATEGRFHM</sequence>
<comment type="caution">
    <text evidence="1">The sequence shown here is derived from an EMBL/GenBank/DDBJ whole genome shotgun (WGS) entry which is preliminary data.</text>
</comment>
<dbReference type="RefSeq" id="WP_346194199.1">
    <property type="nucleotide sequence ID" value="NZ_JBDJHV010000010.1"/>
</dbReference>
<reference evidence="1 2" key="1">
    <citation type="submission" date="2024-05" db="EMBL/GenBank/DDBJ databases">
        <authorList>
            <person name="De Oliveira J.P."/>
            <person name="Noriler S.A."/>
            <person name="De Oliveira A.G."/>
            <person name="Sipoli D.S."/>
        </authorList>
    </citation>
    <scope>NUCLEOTIDE SEQUENCE [LARGE SCALE GENOMIC DNA]</scope>
    <source>
        <strain evidence="1 2">LABIM186</strain>
    </source>
</reference>